<evidence type="ECO:0000313" key="1">
    <source>
        <dbReference type="EMBL" id="MBZ9612919.1"/>
    </source>
</evidence>
<sequence>MIRALLIISLGMGGGVNTLYAEENLPSPMHQPQVKQQLSCSHWPADKLLSPTDAAMPDFLKGNPSCLQDLKKVEFAPKQTMKEYSDMYKRFNEIYAQLDDTKSRVEFTLGFITEVSKIHQIGITKSIHGRYALQFGIKLNGYVDSMLMFITSHENDGYQLTEKDYLDFGDSVVNTAALKSRINYVIHG</sequence>
<dbReference type="EMBL" id="JAERPS020000005">
    <property type="protein sequence ID" value="MBZ9612919.1"/>
    <property type="molecule type" value="Genomic_DNA"/>
</dbReference>
<keyword evidence="2" id="KW-1185">Reference proteome</keyword>
<dbReference type="RefSeq" id="WP_205312397.1">
    <property type="nucleotide sequence ID" value="NZ_JAERPS020000005.1"/>
</dbReference>
<protein>
    <submittedName>
        <fullName evidence="1">Uncharacterized protein</fullName>
    </submittedName>
</protein>
<name>A0ABS7XBI3_9GAMM</name>
<gene>
    <name evidence="1" type="ORF">I4W93_015120</name>
</gene>
<comment type="caution">
    <text evidence="1">The sequence shown here is derived from an EMBL/GenBank/DDBJ whole genome shotgun (WGS) entry which is preliminary data.</text>
</comment>
<dbReference type="Proteomes" id="UP000663814">
    <property type="component" value="Unassembled WGS sequence"/>
</dbReference>
<proteinExistence type="predicted"/>
<organism evidence="1 2">
    <name type="scientific">Rheinheimera maricola</name>
    <dbReference type="NCBI Taxonomy" id="2793282"/>
    <lineage>
        <taxon>Bacteria</taxon>
        <taxon>Pseudomonadati</taxon>
        <taxon>Pseudomonadota</taxon>
        <taxon>Gammaproteobacteria</taxon>
        <taxon>Chromatiales</taxon>
        <taxon>Chromatiaceae</taxon>
        <taxon>Rheinheimera</taxon>
    </lineage>
</organism>
<reference evidence="1 2" key="1">
    <citation type="submission" date="2020-12" db="EMBL/GenBank/DDBJ databases">
        <authorList>
            <person name="Ruan W."/>
            <person name="Khan S.A."/>
            <person name="Jeon C.O."/>
        </authorList>
    </citation>
    <scope>NUCLEOTIDE SEQUENCE [LARGE SCALE GENOMIC DNA]</scope>
    <source>
        <strain evidence="1 2">MA-13</strain>
    </source>
</reference>
<evidence type="ECO:0000313" key="2">
    <source>
        <dbReference type="Proteomes" id="UP000663814"/>
    </source>
</evidence>
<reference evidence="1 2" key="2">
    <citation type="submission" date="2021-08" db="EMBL/GenBank/DDBJ databases">
        <title>Rheinheimera aquimaris sp. nov., isolated from seawater of the East Sea in Korea.</title>
        <authorList>
            <person name="Kim K.H."/>
            <person name="Wenting R."/>
            <person name="Kim K.R."/>
            <person name="Jeon C.O."/>
        </authorList>
    </citation>
    <scope>NUCLEOTIDE SEQUENCE [LARGE SCALE GENOMIC DNA]</scope>
    <source>
        <strain evidence="1 2">MA-13</strain>
    </source>
</reference>
<accession>A0ABS7XBI3</accession>